<accession>A0A933LRE6</accession>
<gene>
    <name evidence="6" type="ORF">HY730_09915</name>
</gene>
<reference evidence="6" key="1">
    <citation type="submission" date="2020-07" db="EMBL/GenBank/DDBJ databases">
        <title>Huge and variable diversity of episymbiotic CPR bacteria and DPANN archaea in groundwater ecosystems.</title>
        <authorList>
            <person name="He C.Y."/>
            <person name="Keren R."/>
            <person name="Whittaker M."/>
            <person name="Farag I.F."/>
            <person name="Doudna J."/>
            <person name="Cate J.H.D."/>
            <person name="Banfield J.F."/>
        </authorList>
    </citation>
    <scope>NUCLEOTIDE SEQUENCE</scope>
    <source>
        <strain evidence="6">NC_groundwater_1482_Ag_S-0.65um_47_24</strain>
    </source>
</reference>
<sequence length="314" mass="35230">MAMIQTATGQINTANLGFTLMHEHVICVDHSMRAQYPDVFHRPTELQRAIAQLVEVRETGVQTLVDGTPIDLGRDPGFIRDVARGSGMQIIVATGFYYQVPYRFMYRPSAELVDLMVRDITTSIGDSGVRAGVIKCATEPTMHRMNERVVRASAKAHRKTGVPIYTHTYPANKTGLDQIRVFREEGVDLARVVIGHSDDSGDLTYLEEILQSGAYCGMDRIGVPNPFTSEQRADMVVALVERGYADRIVLSHDASCHIDHFADGAIEKHMPDWKFTYIPRRFLSMLRERGVSDSVIDQMTVGNPRRIFEQVAPY</sequence>
<feature type="modified residue" description="N6-carboxylysine" evidence="3 5">
    <location>
        <position position="135"/>
    </location>
</feature>
<dbReference type="Proteomes" id="UP000772181">
    <property type="component" value="Unassembled WGS sequence"/>
</dbReference>
<dbReference type="InterPro" id="IPR001559">
    <property type="entry name" value="Phosphotriesterase"/>
</dbReference>
<evidence type="ECO:0000256" key="3">
    <source>
        <dbReference type="PIRSR" id="PIRSR601559-50"/>
    </source>
</evidence>
<dbReference type="AlphaFoldDB" id="A0A933LRE6"/>
<dbReference type="InterPro" id="IPR017947">
    <property type="entry name" value="AryldialkylPase_Zn-BS"/>
</dbReference>
<feature type="binding site" description="via carbamate group" evidence="4">
    <location>
        <position position="135"/>
    </location>
    <ligand>
        <name>Zn(2+)</name>
        <dbReference type="ChEBI" id="CHEBI:29105"/>
        <label>2</label>
    </ligand>
</feature>
<feature type="binding site" evidence="4">
    <location>
        <position position="22"/>
    </location>
    <ligand>
        <name>Zn(2+)</name>
        <dbReference type="ChEBI" id="CHEBI:29105"/>
        <label>1</label>
    </ligand>
</feature>
<comment type="similarity">
    <text evidence="5">Belongs to the metallo-dependent hydrolases superfamily. Phosphotriesterase family.</text>
</comment>
<organism evidence="6 7">
    <name type="scientific">Tectimicrobiota bacterium</name>
    <dbReference type="NCBI Taxonomy" id="2528274"/>
    <lineage>
        <taxon>Bacteria</taxon>
        <taxon>Pseudomonadati</taxon>
        <taxon>Nitrospinota/Tectimicrobiota group</taxon>
        <taxon>Candidatus Tectimicrobiota</taxon>
    </lineage>
</organism>
<protein>
    <submittedName>
        <fullName evidence="6">Phosphotriesterase</fullName>
    </submittedName>
</protein>
<dbReference type="SUPFAM" id="SSF51556">
    <property type="entry name" value="Metallo-dependent hydrolases"/>
    <property type="match status" value="1"/>
</dbReference>
<name>A0A933LRE6_UNCTE</name>
<feature type="binding site" description="via carbamate group" evidence="4">
    <location>
        <position position="135"/>
    </location>
    <ligand>
        <name>Zn(2+)</name>
        <dbReference type="ChEBI" id="CHEBI:29105"/>
        <label>1</label>
    </ligand>
</feature>
<evidence type="ECO:0000313" key="6">
    <source>
        <dbReference type="EMBL" id="MBI4596669.1"/>
    </source>
</evidence>
<dbReference type="PROSITE" id="PS51347">
    <property type="entry name" value="PHOSPHOTRIESTERASE_2"/>
    <property type="match status" value="1"/>
</dbReference>
<proteinExistence type="inferred from homology"/>
<feature type="binding site" evidence="4">
    <location>
        <position position="24"/>
    </location>
    <ligand>
        <name>Zn(2+)</name>
        <dbReference type="ChEBI" id="CHEBI:29105"/>
        <label>1</label>
    </ligand>
</feature>
<evidence type="ECO:0000256" key="1">
    <source>
        <dbReference type="ARBA" id="ARBA00022723"/>
    </source>
</evidence>
<feature type="binding site" evidence="4">
    <location>
        <position position="196"/>
    </location>
    <ligand>
        <name>Zn(2+)</name>
        <dbReference type="ChEBI" id="CHEBI:29105"/>
        <label>2</label>
    </ligand>
</feature>
<feature type="binding site" evidence="4">
    <location>
        <position position="253"/>
    </location>
    <ligand>
        <name>Zn(2+)</name>
        <dbReference type="ChEBI" id="CHEBI:29105"/>
        <label>1</label>
    </ligand>
</feature>
<keyword evidence="1 4" id="KW-0479">Metal-binding</keyword>
<dbReference type="PANTHER" id="PTHR10819">
    <property type="entry name" value="PHOSPHOTRIESTERASE-RELATED"/>
    <property type="match status" value="1"/>
</dbReference>
<evidence type="ECO:0000256" key="5">
    <source>
        <dbReference type="PROSITE-ProRule" id="PRU00679"/>
    </source>
</evidence>
<dbReference type="InterPro" id="IPR032466">
    <property type="entry name" value="Metal_Hydrolase"/>
</dbReference>
<keyword evidence="2" id="KW-0378">Hydrolase</keyword>
<dbReference type="PIRSF" id="PIRSF016839">
    <property type="entry name" value="PhP"/>
    <property type="match status" value="1"/>
</dbReference>
<evidence type="ECO:0000256" key="2">
    <source>
        <dbReference type="ARBA" id="ARBA00022801"/>
    </source>
</evidence>
<feature type="binding site" evidence="4">
    <location>
        <position position="167"/>
    </location>
    <ligand>
        <name>Zn(2+)</name>
        <dbReference type="ChEBI" id="CHEBI:29105"/>
        <label>2</label>
    </ligand>
</feature>
<dbReference type="EMBL" id="JACQWF010000427">
    <property type="protein sequence ID" value="MBI4596669.1"/>
    <property type="molecule type" value="Genomic_DNA"/>
</dbReference>
<dbReference type="PANTHER" id="PTHR10819:SF3">
    <property type="entry name" value="PHOSPHOTRIESTERASE-RELATED PROTEIN"/>
    <property type="match status" value="1"/>
</dbReference>
<dbReference type="PROSITE" id="PS01322">
    <property type="entry name" value="PHOSPHOTRIESTERASE_1"/>
    <property type="match status" value="1"/>
</dbReference>
<dbReference type="GO" id="GO:0008270">
    <property type="term" value="F:zinc ion binding"/>
    <property type="evidence" value="ECO:0007669"/>
    <property type="project" value="InterPro"/>
</dbReference>
<comment type="caution">
    <text evidence="6">The sequence shown here is derived from an EMBL/GenBank/DDBJ whole genome shotgun (WGS) entry which is preliminary data.</text>
</comment>
<comment type="cofactor">
    <cofactor evidence="4">
        <name>a divalent metal cation</name>
        <dbReference type="ChEBI" id="CHEBI:60240"/>
    </cofactor>
    <text evidence="4">Binds 2 divalent metal cations per subunit.</text>
</comment>
<dbReference type="GO" id="GO:0016788">
    <property type="term" value="F:hydrolase activity, acting on ester bonds"/>
    <property type="evidence" value="ECO:0007669"/>
    <property type="project" value="InterPro"/>
</dbReference>
<evidence type="ECO:0000256" key="4">
    <source>
        <dbReference type="PIRSR" id="PIRSR601559-51"/>
    </source>
</evidence>
<dbReference type="Gene3D" id="3.20.20.140">
    <property type="entry name" value="Metal-dependent hydrolases"/>
    <property type="match status" value="1"/>
</dbReference>
<evidence type="ECO:0000313" key="7">
    <source>
        <dbReference type="Proteomes" id="UP000772181"/>
    </source>
</evidence>
<dbReference type="Pfam" id="PF02126">
    <property type="entry name" value="PTE"/>
    <property type="match status" value="1"/>
</dbReference>